<dbReference type="OrthoDB" id="2067810at2"/>
<dbReference type="HOGENOM" id="CLU_2140990_0_0_11"/>
<dbReference type="EMBL" id="CP007456">
    <property type="protein sequence ID" value="AIZ14802.1"/>
    <property type="molecule type" value="Genomic_DNA"/>
</dbReference>
<keyword evidence="1" id="KW-0472">Membrane</keyword>
<evidence type="ECO:0000313" key="3">
    <source>
        <dbReference type="Proteomes" id="UP000030625"/>
    </source>
</evidence>
<gene>
    <name evidence="2" type="ORF">AH68_06870</name>
</gene>
<feature type="transmembrane region" description="Helical" evidence="1">
    <location>
        <begin position="54"/>
        <end position="72"/>
    </location>
</feature>
<keyword evidence="1" id="KW-1133">Transmembrane helix</keyword>
<evidence type="ECO:0008006" key="4">
    <source>
        <dbReference type="Google" id="ProtNLM"/>
    </source>
</evidence>
<sequence>MALQMPVYRELTTIESKVFMGMSWRQCLAAVILAIVCGGGYVGLWLGLGMDPNLAMYLIFPPGLPIAVWGWVRPKGLMPEKYLKYILRHYTQREVYLLDGPGRPYRTGAKPTIKER</sequence>
<protein>
    <recommendedName>
        <fullName evidence="4">PrgI family protein</fullName>
    </recommendedName>
</protein>
<dbReference type="AlphaFoldDB" id="A0A0A7I3A7"/>
<organism evidence="2 3">
    <name type="scientific">Bifidobacterium catenulatum PV20-2</name>
    <dbReference type="NCBI Taxonomy" id="1447716"/>
    <lineage>
        <taxon>Bacteria</taxon>
        <taxon>Bacillati</taxon>
        <taxon>Actinomycetota</taxon>
        <taxon>Actinomycetes</taxon>
        <taxon>Bifidobacteriales</taxon>
        <taxon>Bifidobacteriaceae</taxon>
        <taxon>Bifidobacterium</taxon>
    </lineage>
</organism>
<keyword evidence="1" id="KW-0812">Transmembrane</keyword>
<proteinExistence type="predicted"/>
<evidence type="ECO:0000256" key="1">
    <source>
        <dbReference type="SAM" id="Phobius"/>
    </source>
</evidence>
<evidence type="ECO:0000313" key="2">
    <source>
        <dbReference type="EMBL" id="AIZ14802.1"/>
    </source>
</evidence>
<accession>A0A0A7I3A7</accession>
<dbReference type="STRING" id="1447716.AH68_06870"/>
<reference evidence="2 3" key="1">
    <citation type="journal article" date="2015" name="Genome Announc.">
        <title>Complete and Assembled Genome Sequence of Bifidobacterium kashiwanohense PV20-2, Isolated from the Feces of an Anemic Kenyan Infant.</title>
        <authorList>
            <person name="Vazquez-Gutierrez P."/>
            <person name="Lacroix C."/>
            <person name="Chassard C."/>
            <person name="Klumpp J."/>
            <person name="Jans C."/>
            <person name="Stevens M.J."/>
        </authorList>
    </citation>
    <scope>NUCLEOTIDE SEQUENCE [LARGE SCALE GENOMIC DNA]</scope>
    <source>
        <strain evidence="2 3">PV20-2</strain>
    </source>
</reference>
<dbReference type="Pfam" id="PF12666">
    <property type="entry name" value="PrgI"/>
    <property type="match status" value="1"/>
</dbReference>
<feature type="transmembrane region" description="Helical" evidence="1">
    <location>
        <begin position="27"/>
        <end position="48"/>
    </location>
</feature>
<dbReference type="KEGG" id="bka:AH68_06870"/>
<dbReference type="Proteomes" id="UP000030625">
    <property type="component" value="Chromosome"/>
</dbReference>
<dbReference type="InterPro" id="IPR024414">
    <property type="entry name" value="Uncharacterised_PrgI"/>
</dbReference>
<dbReference type="RefSeq" id="WP_039198736.1">
    <property type="nucleotide sequence ID" value="NZ_CP007456.1"/>
</dbReference>
<name>A0A0A7I3A7_9BIFI</name>